<name>A0ABW3VZK4_9ACTN</name>
<dbReference type="EC" id="2.3.1.234" evidence="2"/>
<dbReference type="SUPFAM" id="SSF53067">
    <property type="entry name" value="Actin-like ATPase domain"/>
    <property type="match status" value="2"/>
</dbReference>
<dbReference type="EMBL" id="JBHTLX010000014">
    <property type="protein sequence ID" value="MFD1248245.1"/>
    <property type="molecule type" value="Genomic_DNA"/>
</dbReference>
<dbReference type="Pfam" id="PF00814">
    <property type="entry name" value="TsaD"/>
    <property type="match status" value="1"/>
</dbReference>
<dbReference type="Gene3D" id="3.30.420.40">
    <property type="match status" value="2"/>
</dbReference>
<dbReference type="GO" id="GO:0061711">
    <property type="term" value="F:tRNA N(6)-L-threonylcarbamoyladenine synthase activity"/>
    <property type="evidence" value="ECO:0007669"/>
    <property type="project" value="UniProtKB-EC"/>
</dbReference>
<keyword evidence="2" id="KW-0808">Transferase</keyword>
<protein>
    <submittedName>
        <fullName evidence="2">tRNA (Adenosine(37)-N6)-threonylcarbamoyltransferase complex dimerization subunit type 1 TsaB</fullName>
        <ecNumber evidence="2">2.3.1.234</ecNumber>
    </submittedName>
</protein>
<evidence type="ECO:0000259" key="1">
    <source>
        <dbReference type="Pfam" id="PF00814"/>
    </source>
</evidence>
<evidence type="ECO:0000313" key="2">
    <source>
        <dbReference type="EMBL" id="MFD1248245.1"/>
    </source>
</evidence>
<keyword evidence="3" id="KW-1185">Reference proteome</keyword>
<dbReference type="PANTHER" id="PTHR11735">
    <property type="entry name" value="TRNA N6-ADENOSINE THREONYLCARBAMOYLTRANSFERASE"/>
    <property type="match status" value="1"/>
</dbReference>
<proteinExistence type="predicted"/>
<organism evidence="2 3">
    <name type="scientific">Nocardioides ginsengisoli</name>
    <dbReference type="NCBI Taxonomy" id="363868"/>
    <lineage>
        <taxon>Bacteria</taxon>
        <taxon>Bacillati</taxon>
        <taxon>Actinomycetota</taxon>
        <taxon>Actinomycetes</taxon>
        <taxon>Propionibacteriales</taxon>
        <taxon>Nocardioidaceae</taxon>
        <taxon>Nocardioides</taxon>
    </lineage>
</organism>
<keyword evidence="2" id="KW-0012">Acyltransferase</keyword>
<dbReference type="InterPro" id="IPR000905">
    <property type="entry name" value="Gcp-like_dom"/>
</dbReference>
<sequence length="219" mass="22819">MLLAFDTASPTVTVALHDGSDVVAEATAASTMRHGEQLAPLIAQVLAEAGRTPAELTGIAVGVGPGPFTGLRVGLVTARTMAHVLGVPVHGVCSLDPLALEAVETGTVSGTFVVATDARRKEVYLASYDDRGTRLAEPVVDRPAVLATEAPAVGEGAALYPDFFPDRDEPLRPSAGWLARGVVAGRFAVLDPEPLYLRRPDAEIPKAPKAVLSDETPRP</sequence>
<dbReference type="InterPro" id="IPR043129">
    <property type="entry name" value="ATPase_NBD"/>
</dbReference>
<dbReference type="NCBIfam" id="TIGR03725">
    <property type="entry name" value="T6A_YeaZ"/>
    <property type="match status" value="1"/>
</dbReference>
<gene>
    <name evidence="2" type="primary">tsaB</name>
    <name evidence="2" type="ORF">ACFQ3F_10645</name>
</gene>
<dbReference type="RefSeq" id="WP_367920634.1">
    <property type="nucleotide sequence ID" value="NZ_BAABAC010000035.1"/>
</dbReference>
<dbReference type="InterPro" id="IPR022496">
    <property type="entry name" value="T6A_TsaB"/>
</dbReference>
<evidence type="ECO:0000313" key="3">
    <source>
        <dbReference type="Proteomes" id="UP001597229"/>
    </source>
</evidence>
<feature type="domain" description="Gcp-like" evidence="1">
    <location>
        <begin position="32"/>
        <end position="147"/>
    </location>
</feature>
<accession>A0ABW3VZK4</accession>
<dbReference type="PANTHER" id="PTHR11735:SF11">
    <property type="entry name" value="TRNA THREONYLCARBAMOYLADENOSINE BIOSYNTHESIS PROTEIN TSAB"/>
    <property type="match status" value="1"/>
</dbReference>
<reference evidence="3" key="1">
    <citation type="journal article" date="2019" name="Int. J. Syst. Evol. Microbiol.">
        <title>The Global Catalogue of Microorganisms (GCM) 10K type strain sequencing project: providing services to taxonomists for standard genome sequencing and annotation.</title>
        <authorList>
            <consortium name="The Broad Institute Genomics Platform"/>
            <consortium name="The Broad Institute Genome Sequencing Center for Infectious Disease"/>
            <person name="Wu L."/>
            <person name="Ma J."/>
        </authorList>
    </citation>
    <scope>NUCLEOTIDE SEQUENCE [LARGE SCALE GENOMIC DNA]</scope>
    <source>
        <strain evidence="3">CCUG 52478</strain>
    </source>
</reference>
<dbReference type="CDD" id="cd24032">
    <property type="entry name" value="ASKHA_NBD_TsaB"/>
    <property type="match status" value="1"/>
</dbReference>
<comment type="caution">
    <text evidence="2">The sequence shown here is derived from an EMBL/GenBank/DDBJ whole genome shotgun (WGS) entry which is preliminary data.</text>
</comment>
<dbReference type="Proteomes" id="UP001597229">
    <property type="component" value="Unassembled WGS sequence"/>
</dbReference>